<evidence type="ECO:0000313" key="3">
    <source>
        <dbReference type="Proteomes" id="UP000037179"/>
    </source>
</evidence>
<organism evidence="2 3">
    <name type="scientific">Nocardia seriolae</name>
    <dbReference type="NCBI Taxonomy" id="37332"/>
    <lineage>
        <taxon>Bacteria</taxon>
        <taxon>Bacillati</taxon>
        <taxon>Actinomycetota</taxon>
        <taxon>Actinomycetes</taxon>
        <taxon>Mycobacteriales</taxon>
        <taxon>Nocardiaceae</taxon>
        <taxon>Nocardia</taxon>
    </lineage>
</organism>
<dbReference type="AlphaFoldDB" id="A0ABC9YXP5"/>
<protein>
    <submittedName>
        <fullName evidence="2">Uncharacterized protein</fullName>
    </submittedName>
</protein>
<dbReference type="KEGG" id="nsr:NS506_00749"/>
<sequence length="88" mass="9617">MKGIRAVSAEALIGWFKQIFDAESLTMVIGRLGVELAQRIMRGEATVADLFLAAEVVDWDLRELLPASLDELHGPVHDLGGRDVECIA</sequence>
<gene>
    <name evidence="1" type="ORF">NS506_00749</name>
    <name evidence="2" type="ORF">NSK11_contig00074-0012</name>
</gene>
<proteinExistence type="predicted"/>
<evidence type="ECO:0000313" key="1">
    <source>
        <dbReference type="EMBL" id="APA94828.1"/>
    </source>
</evidence>
<reference evidence="1 4" key="3">
    <citation type="submission" date="2016-10" db="EMBL/GenBank/DDBJ databases">
        <title>Genome sequence of Nocardia seriolae strain EM150506, isolated from Anguila japonica.</title>
        <authorList>
            <person name="Han H.-J."/>
        </authorList>
    </citation>
    <scope>NUCLEOTIDE SEQUENCE [LARGE SCALE GENOMIC DNA]</scope>
    <source>
        <strain evidence="1 4">EM150506</strain>
    </source>
</reference>
<evidence type="ECO:0000313" key="2">
    <source>
        <dbReference type="EMBL" id="GAP30177.1"/>
    </source>
</evidence>
<dbReference type="EMBL" id="BBYQ01000074">
    <property type="protein sequence ID" value="GAP30177.1"/>
    <property type="molecule type" value="Genomic_DNA"/>
</dbReference>
<evidence type="ECO:0000313" key="4">
    <source>
        <dbReference type="Proteomes" id="UP000180166"/>
    </source>
</evidence>
<reference evidence="2 3" key="2">
    <citation type="journal article" date="2016" name="Genome Announc.">
        <title>Draft Genome Sequence of Erythromycin- and Oxytetracycline-Sensitive Nocardia seriolae Strain U-1 (NBRC 110359).</title>
        <authorList>
            <person name="Imajoh M."/>
            <person name="Sukeda M."/>
            <person name="Shimizu M."/>
            <person name="Yamane J."/>
            <person name="Ohnishi K."/>
            <person name="Oshima S."/>
        </authorList>
    </citation>
    <scope>NUCLEOTIDE SEQUENCE [LARGE SCALE GENOMIC DNA]</scope>
    <source>
        <strain evidence="2 3">U-1</strain>
    </source>
</reference>
<dbReference type="Proteomes" id="UP000180166">
    <property type="component" value="Chromosome"/>
</dbReference>
<reference evidence="3" key="1">
    <citation type="submission" date="2015-07" db="EMBL/GenBank/DDBJ databases">
        <title>Nocardia seriolae U-1 whole genome shotgun sequence.</title>
        <authorList>
            <person name="Imajoh M."/>
            <person name="Fukumoto Y."/>
            <person name="Sukeda M."/>
            <person name="Yamane J."/>
            <person name="Yamasaki K."/>
            <person name="Shimizu M."/>
            <person name="Ohnishi K."/>
            <person name="Oshima S."/>
        </authorList>
    </citation>
    <scope>NUCLEOTIDE SEQUENCE [LARGE SCALE GENOMIC DNA]</scope>
    <source>
        <strain evidence="3">U-1</strain>
    </source>
</reference>
<name>A0ABC9YXP5_9NOCA</name>
<keyword evidence="3" id="KW-1185">Reference proteome</keyword>
<accession>A0ABC9YXP5</accession>
<dbReference type="Proteomes" id="UP000037179">
    <property type="component" value="Unassembled WGS sequence"/>
</dbReference>
<dbReference type="EMBL" id="CP017839">
    <property type="protein sequence ID" value="APA94828.1"/>
    <property type="molecule type" value="Genomic_DNA"/>
</dbReference>